<dbReference type="OrthoDB" id="1745344at2759"/>
<sequence>MASEPSQTPSLENQESILKSSAHVDAAALLNAALQDAIKDALKTSSQSQSLTQTIAAKLDDNNFLTWKMQVMAAVKGYDLKNYLTGGKHIPKRFLSDADEAEETENPEFLKWEKQDQVLMYWLLNSMTEGMTSKMVGCSSSADVWRKVESLFVGQTKAKERQLRTQLRAIKKSGLGMSEFLLKIKKIVDSLAAIGSTVTDHEHISTIFEGLPAEYESFVTSFSMRTEDQTVIDVEALLLAHEARLEAFKSASDNISANSRSTKRTRKKRQWQIFMATKSSSVSATLLASQQSQSQPPRPSSNLNPPVEAHFAAPETLYDPAWYPDSGASNHITNDSTNLQASQSYSGSDQVHVANGTDLFHVPSDTHQTLLKGRLHNGLYLFDDIQLSHKAAQPPHLSTAQTSHKAATSTPSANALSLSNSCPNTLSLWHYRLDKTSSHASQSLFDLSISTLPITISSPSFLNTETNSIAPVQSHHNTSASFDLSSGTGTEECDTAPVAASHPSTTTIDPPTTTSLQPTSCSNPSQNTTSASSTQSAKCDNSLFIKITTSSALYVLVYVDDVIITGSSKNEIQALVSKLHTQFSLKDLGPLHYFLGIQVIPSSGGGLLLSQSKYIKDLLLKAALFESKPQKTPMVSGLKLSASTGDDFEDPHFYRSIISIFFILSLLSSIRRK</sequence>
<gene>
    <name evidence="3" type="ORF">G2W53_001791</name>
</gene>
<keyword evidence="4" id="KW-1185">Reference proteome</keyword>
<feature type="region of interest" description="Disordered" evidence="1">
    <location>
        <begin position="392"/>
        <end position="417"/>
    </location>
</feature>
<comment type="caution">
    <text evidence="3">The sequence shown here is derived from an EMBL/GenBank/DDBJ whole genome shotgun (WGS) entry which is preliminary data.</text>
</comment>
<feature type="region of interest" description="Disordered" evidence="1">
    <location>
        <begin position="285"/>
        <end position="307"/>
    </location>
</feature>
<feature type="compositionally biased region" description="Low complexity" evidence="1">
    <location>
        <begin position="501"/>
        <end position="515"/>
    </location>
</feature>
<dbReference type="AlphaFoldDB" id="A0A835CIW0"/>
<dbReference type="Proteomes" id="UP000634136">
    <property type="component" value="Unassembled WGS sequence"/>
</dbReference>
<organism evidence="3 4">
    <name type="scientific">Senna tora</name>
    <dbReference type="NCBI Taxonomy" id="362788"/>
    <lineage>
        <taxon>Eukaryota</taxon>
        <taxon>Viridiplantae</taxon>
        <taxon>Streptophyta</taxon>
        <taxon>Embryophyta</taxon>
        <taxon>Tracheophyta</taxon>
        <taxon>Spermatophyta</taxon>
        <taxon>Magnoliopsida</taxon>
        <taxon>eudicotyledons</taxon>
        <taxon>Gunneridae</taxon>
        <taxon>Pentapetalae</taxon>
        <taxon>rosids</taxon>
        <taxon>fabids</taxon>
        <taxon>Fabales</taxon>
        <taxon>Fabaceae</taxon>
        <taxon>Caesalpinioideae</taxon>
        <taxon>Cassia clade</taxon>
        <taxon>Senna</taxon>
    </lineage>
</organism>
<feature type="region of interest" description="Disordered" evidence="1">
    <location>
        <begin position="472"/>
        <end position="534"/>
    </location>
</feature>
<feature type="compositionally biased region" description="Low complexity" evidence="1">
    <location>
        <begin position="522"/>
        <end position="534"/>
    </location>
</feature>
<evidence type="ECO:0000256" key="1">
    <source>
        <dbReference type="SAM" id="MobiDB-lite"/>
    </source>
</evidence>
<protein>
    <submittedName>
        <fullName evidence="3">Retrovirus-related Pol polyprotein from transposon TNT 1-94</fullName>
    </submittedName>
</protein>
<feature type="compositionally biased region" description="Polar residues" evidence="1">
    <location>
        <begin position="472"/>
        <end position="489"/>
    </location>
</feature>
<dbReference type="PANTHER" id="PTHR47481:SF22">
    <property type="entry name" value="RETROTRANSPOSON GAG DOMAIN-CONTAINING PROTEIN"/>
    <property type="match status" value="1"/>
</dbReference>
<dbReference type="Pfam" id="PF07727">
    <property type="entry name" value="RVT_2"/>
    <property type="match status" value="1"/>
</dbReference>
<evidence type="ECO:0000313" key="3">
    <source>
        <dbReference type="EMBL" id="KAF7844886.1"/>
    </source>
</evidence>
<feature type="domain" description="Reverse transcriptase Ty1/copia-type" evidence="2">
    <location>
        <begin position="538"/>
        <end position="635"/>
    </location>
</feature>
<evidence type="ECO:0000313" key="4">
    <source>
        <dbReference type="Proteomes" id="UP000634136"/>
    </source>
</evidence>
<dbReference type="InterPro" id="IPR043502">
    <property type="entry name" value="DNA/RNA_pol_sf"/>
</dbReference>
<dbReference type="SUPFAM" id="SSF56672">
    <property type="entry name" value="DNA/RNA polymerases"/>
    <property type="match status" value="1"/>
</dbReference>
<reference evidence="3" key="1">
    <citation type="submission" date="2020-09" db="EMBL/GenBank/DDBJ databases">
        <title>Genome-Enabled Discovery of Anthraquinone Biosynthesis in Senna tora.</title>
        <authorList>
            <person name="Kang S.-H."/>
            <person name="Pandey R.P."/>
            <person name="Lee C.-M."/>
            <person name="Sim J.-S."/>
            <person name="Jeong J.-T."/>
            <person name="Choi B.-S."/>
            <person name="Jung M."/>
            <person name="Ginzburg D."/>
            <person name="Zhao K."/>
            <person name="Won S.Y."/>
            <person name="Oh T.-J."/>
            <person name="Yu Y."/>
            <person name="Kim N.-H."/>
            <person name="Lee O.R."/>
            <person name="Lee T.-H."/>
            <person name="Bashyal P."/>
            <person name="Kim T.-S."/>
            <person name="Lee W.-H."/>
            <person name="Kawkins C."/>
            <person name="Kim C.-K."/>
            <person name="Kim J.S."/>
            <person name="Ahn B.O."/>
            <person name="Rhee S.Y."/>
            <person name="Sohng J.K."/>
        </authorList>
    </citation>
    <scope>NUCLEOTIDE SEQUENCE</scope>
    <source>
        <tissue evidence="3">Leaf</tissue>
    </source>
</reference>
<dbReference type="PANTHER" id="PTHR47481">
    <property type="match status" value="1"/>
</dbReference>
<feature type="compositionally biased region" description="Polar residues" evidence="1">
    <location>
        <begin position="396"/>
        <end position="417"/>
    </location>
</feature>
<dbReference type="EMBL" id="JAAIUW010000001">
    <property type="protein sequence ID" value="KAF7844886.1"/>
    <property type="molecule type" value="Genomic_DNA"/>
</dbReference>
<name>A0A835CIW0_9FABA</name>
<dbReference type="InterPro" id="IPR013103">
    <property type="entry name" value="RVT_2"/>
</dbReference>
<dbReference type="Pfam" id="PF14223">
    <property type="entry name" value="Retrotran_gag_2"/>
    <property type="match status" value="1"/>
</dbReference>
<accession>A0A835CIW0</accession>
<evidence type="ECO:0000259" key="2">
    <source>
        <dbReference type="Pfam" id="PF07727"/>
    </source>
</evidence>
<proteinExistence type="predicted"/>